<evidence type="ECO:0000313" key="2">
    <source>
        <dbReference type="Proteomes" id="UP001594351"/>
    </source>
</evidence>
<comment type="caution">
    <text evidence="1">The sequence shown here is derived from an EMBL/GenBank/DDBJ whole genome shotgun (WGS) entry which is preliminary data.</text>
</comment>
<dbReference type="Proteomes" id="UP001594351">
    <property type="component" value="Unassembled WGS sequence"/>
</dbReference>
<name>A0ABV6Z0D5_UNCC1</name>
<evidence type="ECO:0008006" key="3">
    <source>
        <dbReference type="Google" id="ProtNLM"/>
    </source>
</evidence>
<gene>
    <name evidence="1" type="ORF">ACFL27_17070</name>
</gene>
<dbReference type="EMBL" id="JBHPBY010000240">
    <property type="protein sequence ID" value="MFC1851906.1"/>
    <property type="molecule type" value="Genomic_DNA"/>
</dbReference>
<reference evidence="1 2" key="1">
    <citation type="submission" date="2024-09" db="EMBL/GenBank/DDBJ databases">
        <title>Laminarin stimulates single cell rates of sulfate reduction while oxygen inhibits transcriptomic activity in coastal marine sediment.</title>
        <authorList>
            <person name="Lindsay M."/>
            <person name="Orcutt B."/>
            <person name="Emerson D."/>
            <person name="Stepanauskas R."/>
            <person name="D'Angelo T."/>
        </authorList>
    </citation>
    <scope>NUCLEOTIDE SEQUENCE [LARGE SCALE GENOMIC DNA]</scope>
    <source>
        <strain evidence="1">SAG AM-311-K15</strain>
    </source>
</reference>
<evidence type="ECO:0000313" key="1">
    <source>
        <dbReference type="EMBL" id="MFC1851906.1"/>
    </source>
</evidence>
<protein>
    <recommendedName>
        <fullName evidence="3">DUF4145 domain-containing protein</fullName>
    </recommendedName>
</protein>
<accession>A0ABV6Z0D5</accession>
<organism evidence="1 2">
    <name type="scientific">candidate division CSSED10-310 bacterium</name>
    <dbReference type="NCBI Taxonomy" id="2855610"/>
    <lineage>
        <taxon>Bacteria</taxon>
        <taxon>Bacteria division CSSED10-310</taxon>
    </lineage>
</organism>
<keyword evidence="2" id="KW-1185">Reference proteome</keyword>
<proteinExistence type="predicted"/>
<sequence length="410" mass="46485">MDLGTQYDQEIENLLIEIESSLLLGLAKLSLLNSGVLAESILLRVLLAEDSNLDLTSSQKALGPLIGMIHKSALLSSPWLKKLNWLKERRNDAAHKTGREVTLDDAGKAMDTVVNLLRELKLVNETKISNIHSKAAECIVGPCVQDHLKLDRFPQRALLDDLLNPAPNILVISTHGEVEQGHEHFSSYTFWKLHNTLKGNWRELSVEWPSADLNESLRLVELIDNLVHVMDCDADYPETDPLSDDGWAEWQHCLASIWKVLTDHRERLLIRHIIHGPHQNDGTLIINYLERVWKPLVERSNFPKFVLTFEVIRAPKAGVPLVSGGWRISRRESGATQKITSIIDNMILGSEAQCAALEELNSVKQQDLSEWLRTQRKRPKDSAESEAREIILATRGGRYDLVVQRIFRKK</sequence>